<organism evidence="2 3">
    <name type="scientific">Balaenoptera musculus</name>
    <name type="common">Blue whale</name>
    <dbReference type="NCBI Taxonomy" id="9771"/>
    <lineage>
        <taxon>Eukaryota</taxon>
        <taxon>Metazoa</taxon>
        <taxon>Chordata</taxon>
        <taxon>Craniata</taxon>
        <taxon>Vertebrata</taxon>
        <taxon>Euteleostomi</taxon>
        <taxon>Mammalia</taxon>
        <taxon>Eutheria</taxon>
        <taxon>Laurasiatheria</taxon>
        <taxon>Artiodactyla</taxon>
        <taxon>Whippomorpha</taxon>
        <taxon>Cetacea</taxon>
        <taxon>Mysticeti</taxon>
        <taxon>Balaenopteridae</taxon>
        <taxon>Balaenoptera</taxon>
    </lineage>
</organism>
<dbReference type="RefSeq" id="XP_036690300.1">
    <property type="nucleotide sequence ID" value="XM_036834405.1"/>
</dbReference>
<evidence type="ECO:0000313" key="2">
    <source>
        <dbReference type="Proteomes" id="UP000694857"/>
    </source>
</evidence>
<keyword evidence="2" id="KW-1185">Reference proteome</keyword>
<name>A0A8B8W035_BALMU</name>
<dbReference type="GeneID" id="118885605"/>
<dbReference type="Proteomes" id="UP000694857">
    <property type="component" value="Chromosome 19"/>
</dbReference>
<proteinExistence type="predicted"/>
<protein>
    <submittedName>
        <fullName evidence="3">Uncharacterized protein LOC118885605</fullName>
    </submittedName>
</protein>
<dbReference type="AlphaFoldDB" id="A0A8B8W035"/>
<evidence type="ECO:0000313" key="3">
    <source>
        <dbReference type="RefSeq" id="XP_036690300.1"/>
    </source>
</evidence>
<feature type="region of interest" description="Disordered" evidence="1">
    <location>
        <begin position="102"/>
        <end position="174"/>
    </location>
</feature>
<evidence type="ECO:0000256" key="1">
    <source>
        <dbReference type="SAM" id="MobiDB-lite"/>
    </source>
</evidence>
<reference evidence="3" key="1">
    <citation type="submission" date="2025-08" db="UniProtKB">
        <authorList>
            <consortium name="RefSeq"/>
        </authorList>
    </citation>
    <scope>IDENTIFICATION</scope>
    <source>
        <tissue evidence="3">Epidermis and Blubber</tissue>
    </source>
</reference>
<feature type="compositionally biased region" description="Basic and acidic residues" evidence="1">
    <location>
        <begin position="202"/>
        <end position="220"/>
    </location>
</feature>
<feature type="region of interest" description="Disordered" evidence="1">
    <location>
        <begin position="194"/>
        <end position="220"/>
    </location>
</feature>
<accession>A0A8B8W035</accession>
<gene>
    <name evidence="3" type="primary">LOC118885605</name>
</gene>
<sequence>MGREGPGDLVTTEPGAHDGHCLHAGAPQPRAHMSHTRGVRALGQRVCRQHRVCVPTGQALTELRAQPRSWGRWVQGTDGTRVRALHSPAAEGLCVWLLPDSQRTQERSDPNCPCLEGVDVKLKGQRPPTPNRPRGQASTVGPEQGSDRDTGTEPAGQDTRHALGRPHQGHQDSVRAMRMCCRPRARQVTLGRRRWPQTVSAPKERPEERKASGCPHGERLMWKGLQGRQICVSIRKLPRWDKNRDEPPDSGPR</sequence>
<dbReference type="KEGG" id="bmus:118885605"/>